<dbReference type="InterPro" id="IPR005069">
    <property type="entry name" value="Nucl-diP-sugar_transferase"/>
</dbReference>
<proteinExistence type="predicted"/>
<protein>
    <recommendedName>
        <fullName evidence="1">Nucleotide-diphospho-sugar transferase domain-containing protein</fullName>
    </recommendedName>
</protein>
<comment type="caution">
    <text evidence="2">The sequence shown here is derived from an EMBL/GenBank/DDBJ whole genome shotgun (WGS) entry which is preliminary data.</text>
</comment>
<accession>A0AAP0I1P3</accession>
<dbReference type="PANTHER" id="PTHR47483">
    <property type="entry name" value="BETA-ARABINOFURANOSYLTRANSFERASE RAY1"/>
    <property type="match status" value="1"/>
</dbReference>
<organism evidence="2 3">
    <name type="scientific">Stephania cephalantha</name>
    <dbReference type="NCBI Taxonomy" id="152367"/>
    <lineage>
        <taxon>Eukaryota</taxon>
        <taxon>Viridiplantae</taxon>
        <taxon>Streptophyta</taxon>
        <taxon>Embryophyta</taxon>
        <taxon>Tracheophyta</taxon>
        <taxon>Spermatophyta</taxon>
        <taxon>Magnoliopsida</taxon>
        <taxon>Ranunculales</taxon>
        <taxon>Menispermaceae</taxon>
        <taxon>Menispermoideae</taxon>
        <taxon>Cissampelideae</taxon>
        <taxon>Stephania</taxon>
    </lineage>
</organism>
<evidence type="ECO:0000313" key="2">
    <source>
        <dbReference type="EMBL" id="KAK9104354.1"/>
    </source>
</evidence>
<dbReference type="AlphaFoldDB" id="A0AAP0I1P3"/>
<dbReference type="PANTHER" id="PTHR47483:SF1">
    <property type="entry name" value="BETA-ARABINOFURANOSYLTRANSFERASE RAY1"/>
    <property type="match status" value="1"/>
</dbReference>
<sequence length="689" mass="77995">MKVQGLKVGLWSVWLSGSLLIALSIYSTQRLPSIKDQIHQFQSSDGPSVTIFCVPKSFVGSVGARQVLAVRSWLALSPDVKVVLFGTDPSLLSVAAAIGSRVSVEPSIDFTFLGSPFFHSMMARAQASASDISVLIDPEIVLLPDFMSALRFSHKLDQDWFLIANSPNISHFPFVLDENEQWLHENGKLAKLKKLQAFLNQKGQWFRCSERILMAWNNGGLPLHSGVLPPFLYGKGVHNQWLVNEALASDYRFVFDASNAISSFYLDDLVGWPNQARKNNVTTEVRESHWEWEIAGNSLLGGLYGSLYFHGAKFSRKLGKLVRCDGRFLFVDERENVSYSSQDQGISSLWDGGISRSWRENRRMKRGEQMKLLNRTVEDCFFRELSELTQPLPLPSLKFSLESLLSIVADKDRTVVLAIAGNNYQEMLMSWVCRLRHLSITNFVVSALDDEIYKFSVLQGLPVFRESMAPSNISYDDCHFGTKCFQRVTKVKSRLVLRILKMGYNVLLSDVDVYWFKDPLPHLRSFGPAVLAAQSDEYKEKGPINLPRRLNSGFYFARSDNATIAAMEKVVKHAMASALSEQPSFYDVLCGEGGANRLGDNMCVEPETNLTIHFLDRNLFPNGAYHGLWEKANVKGSCKHKGCIILHNNWISGMKKKLERQSSSGLWEYDVFTRMCLQKWHNSEREFIF</sequence>
<evidence type="ECO:0000259" key="1">
    <source>
        <dbReference type="Pfam" id="PF03407"/>
    </source>
</evidence>
<evidence type="ECO:0000313" key="3">
    <source>
        <dbReference type="Proteomes" id="UP001419268"/>
    </source>
</evidence>
<gene>
    <name evidence="2" type="ORF">Scep_021198</name>
</gene>
<reference evidence="2 3" key="1">
    <citation type="submission" date="2024-01" db="EMBL/GenBank/DDBJ databases">
        <title>Genome assemblies of Stephania.</title>
        <authorList>
            <person name="Yang L."/>
        </authorList>
    </citation>
    <scope>NUCLEOTIDE SEQUENCE [LARGE SCALE GENOMIC DNA]</scope>
    <source>
        <strain evidence="2">JXDWG</strain>
        <tissue evidence="2">Leaf</tissue>
    </source>
</reference>
<dbReference type="InterPro" id="IPR044575">
    <property type="entry name" value="RAY1-like"/>
</dbReference>
<name>A0AAP0I1P3_9MAGN</name>
<keyword evidence="3" id="KW-1185">Reference proteome</keyword>
<feature type="domain" description="Nucleotide-diphospho-sugar transferase" evidence="1">
    <location>
        <begin position="440"/>
        <end position="660"/>
    </location>
</feature>
<dbReference type="EMBL" id="JBBNAG010000009">
    <property type="protein sequence ID" value="KAK9104354.1"/>
    <property type="molecule type" value="Genomic_DNA"/>
</dbReference>
<dbReference type="Proteomes" id="UP001419268">
    <property type="component" value="Unassembled WGS sequence"/>
</dbReference>
<dbReference type="Pfam" id="PF03407">
    <property type="entry name" value="Nucleotid_trans"/>
    <property type="match status" value="1"/>
</dbReference>
<dbReference type="GO" id="GO:0016757">
    <property type="term" value="F:glycosyltransferase activity"/>
    <property type="evidence" value="ECO:0007669"/>
    <property type="project" value="InterPro"/>
</dbReference>